<reference evidence="2 3" key="1">
    <citation type="journal article" date="2007" name="PLoS Genet.">
        <title>A tale of two oxidation states: bacterial colonization of arsenic-rich environments.</title>
        <authorList>
            <person name="Muller D."/>
            <person name="Medigue C."/>
            <person name="Koechler S."/>
            <person name="Barbe V."/>
            <person name="Barakat M."/>
            <person name="Talla E."/>
            <person name="Bonnefoy V."/>
            <person name="Krin E."/>
            <person name="Arsene-Ploetze F."/>
            <person name="Carapito C."/>
            <person name="Chandler M."/>
            <person name="Cournoyer B."/>
            <person name="Cruveiller S."/>
            <person name="Dossat C."/>
            <person name="Duval S."/>
            <person name="Heymann M."/>
            <person name="Leize E."/>
            <person name="Lieutaud A."/>
            <person name="Lievremont D."/>
            <person name="Makita Y."/>
            <person name="Mangenot S."/>
            <person name="Nitschke W."/>
            <person name="Ortet P."/>
            <person name="Perdrial N."/>
            <person name="Schoepp B."/>
            <person name="Siguier N."/>
            <person name="Simeonova D.D."/>
            <person name="Rouy Z."/>
            <person name="Segurens B."/>
            <person name="Turlin E."/>
            <person name="Vallenet D."/>
            <person name="Van Dorsselaer A."/>
            <person name="Weiss S."/>
            <person name="Weissenbach J."/>
            <person name="Lett M.C."/>
            <person name="Danchin A."/>
            <person name="Bertin P.N."/>
        </authorList>
    </citation>
    <scope>NUCLEOTIDE SEQUENCE [LARGE SCALE GENOMIC DNA]</scope>
    <source>
        <strain evidence="3">ULPAs1</strain>
    </source>
</reference>
<dbReference type="EMBL" id="CU207211">
    <property type="protein sequence ID" value="CAL63248.1"/>
    <property type="molecule type" value="Genomic_DNA"/>
</dbReference>
<evidence type="ECO:0000313" key="3">
    <source>
        <dbReference type="Proteomes" id="UP000006697"/>
    </source>
</evidence>
<proteinExistence type="inferred from homology"/>
<sequence length="113" mass="12340">MSLSPQALLVLTNVPDADVAERLARALLEARLAACVNILPVVRSLYHWQGVLEEACEATLQIKTIPAHYAALEAAIKAIHPYAVPEIIAIPIVDGLHAYLHWIAQETNKDTNV</sequence>
<gene>
    <name evidence="2" type="primary">cutA</name>
    <name evidence="2" type="ordered locus">HEAR3139</name>
</gene>
<dbReference type="InterPro" id="IPR015867">
    <property type="entry name" value="N-reg_PII/ATP_PRibTrfase_C"/>
</dbReference>
<dbReference type="KEGG" id="har:HEAR3139"/>
<dbReference type="AlphaFoldDB" id="A4G9R1"/>
<dbReference type="PANTHER" id="PTHR23419">
    <property type="entry name" value="DIVALENT CATION TOLERANCE CUTA-RELATED"/>
    <property type="match status" value="1"/>
</dbReference>
<dbReference type="GO" id="GO:0010038">
    <property type="term" value="P:response to metal ion"/>
    <property type="evidence" value="ECO:0007669"/>
    <property type="project" value="InterPro"/>
</dbReference>
<evidence type="ECO:0000256" key="1">
    <source>
        <dbReference type="ARBA" id="ARBA00010169"/>
    </source>
</evidence>
<dbReference type="eggNOG" id="COG1324">
    <property type="taxonomic scope" value="Bacteria"/>
</dbReference>
<dbReference type="PANTHER" id="PTHR23419:SF8">
    <property type="entry name" value="FI09726P"/>
    <property type="match status" value="1"/>
</dbReference>
<name>A4G9R1_HERAR</name>
<dbReference type="STRING" id="204773.HEAR3139"/>
<dbReference type="Gene3D" id="3.30.70.120">
    <property type="match status" value="1"/>
</dbReference>
<dbReference type="InterPro" id="IPR011322">
    <property type="entry name" value="N-reg_PII-like_a/b"/>
</dbReference>
<evidence type="ECO:0000313" key="2">
    <source>
        <dbReference type="EMBL" id="CAL63248.1"/>
    </source>
</evidence>
<keyword evidence="3" id="KW-1185">Reference proteome</keyword>
<comment type="similarity">
    <text evidence="1">Belongs to the CutA family.</text>
</comment>
<dbReference type="OrthoDB" id="37622at2"/>
<dbReference type="Pfam" id="PF03091">
    <property type="entry name" value="CutA1"/>
    <property type="match status" value="1"/>
</dbReference>
<accession>A4G9R1</accession>
<organism evidence="2 3">
    <name type="scientific">Herminiimonas arsenicoxydans</name>
    <dbReference type="NCBI Taxonomy" id="204773"/>
    <lineage>
        <taxon>Bacteria</taxon>
        <taxon>Pseudomonadati</taxon>
        <taxon>Pseudomonadota</taxon>
        <taxon>Betaproteobacteria</taxon>
        <taxon>Burkholderiales</taxon>
        <taxon>Oxalobacteraceae</taxon>
        <taxon>Herminiimonas</taxon>
    </lineage>
</organism>
<dbReference type="GO" id="GO:0005507">
    <property type="term" value="F:copper ion binding"/>
    <property type="evidence" value="ECO:0007669"/>
    <property type="project" value="TreeGrafter"/>
</dbReference>
<protein>
    <submittedName>
        <fullName evidence="2">Divalent-cation tolerance protein</fullName>
    </submittedName>
</protein>
<dbReference type="HOGENOM" id="CLU_098807_3_1_4"/>
<dbReference type="Proteomes" id="UP000006697">
    <property type="component" value="Chromosome"/>
</dbReference>
<dbReference type="InterPro" id="IPR004323">
    <property type="entry name" value="Ion_tolerance_CutA"/>
</dbReference>
<dbReference type="SUPFAM" id="SSF54913">
    <property type="entry name" value="GlnB-like"/>
    <property type="match status" value="1"/>
</dbReference>